<dbReference type="InterPro" id="IPR036291">
    <property type="entry name" value="NAD(P)-bd_dom_sf"/>
</dbReference>
<dbReference type="SUPFAM" id="SSF50129">
    <property type="entry name" value="GroES-like"/>
    <property type="match status" value="1"/>
</dbReference>
<keyword evidence="4" id="KW-0012">Acyltransferase</keyword>
<dbReference type="GO" id="GO:0004315">
    <property type="term" value="F:3-oxoacyl-[acyl-carrier-protein] synthase activity"/>
    <property type="evidence" value="ECO:0007669"/>
    <property type="project" value="UniProtKB-EC"/>
</dbReference>
<dbReference type="InterPro" id="IPR011032">
    <property type="entry name" value="GroES-like_sf"/>
</dbReference>
<keyword evidence="1" id="KW-0521">NADP</keyword>
<name>A0ABN8EGD8_9GAMM</name>
<dbReference type="EMBL" id="CAKLPX010000001">
    <property type="protein sequence ID" value="CAH0990099.1"/>
    <property type="molecule type" value="Genomic_DNA"/>
</dbReference>
<dbReference type="InterPro" id="IPR013154">
    <property type="entry name" value="ADH-like_N"/>
</dbReference>
<dbReference type="Gene3D" id="3.90.180.10">
    <property type="entry name" value="Medium-chain alcohol dehydrogenases, catalytic domain"/>
    <property type="match status" value="1"/>
</dbReference>
<dbReference type="Pfam" id="PF00107">
    <property type="entry name" value="ADH_zinc_N"/>
    <property type="match status" value="1"/>
</dbReference>
<gene>
    <name evidence="4" type="primary">ppsC</name>
    <name evidence="4" type="ORF">SIN8267_00182</name>
</gene>
<dbReference type="RefSeq" id="WP_237442792.1">
    <property type="nucleotide sequence ID" value="NZ_CAKLPX010000001.1"/>
</dbReference>
<dbReference type="NCBIfam" id="TIGR02824">
    <property type="entry name" value="quinone_pig3"/>
    <property type="match status" value="1"/>
</dbReference>
<dbReference type="CDD" id="cd05276">
    <property type="entry name" value="p53_inducible_oxidoreductase"/>
    <property type="match status" value="1"/>
</dbReference>
<protein>
    <submittedName>
        <fullName evidence="4">Phthiocerol synthesis polyketide synthase type I PpsC</fullName>
        <ecNumber evidence="4">2.3.1.41</ecNumber>
    </submittedName>
</protein>
<dbReference type="InterPro" id="IPR014189">
    <property type="entry name" value="Quinone_OxRdtase_PIG3"/>
</dbReference>
<comment type="caution">
    <text evidence="4">The sequence shown here is derived from an EMBL/GenBank/DDBJ whole genome shotgun (WGS) entry which is preliminary data.</text>
</comment>
<proteinExistence type="predicted"/>
<dbReference type="PANTHER" id="PTHR48106:SF8">
    <property type="entry name" value="OS02G0805600 PROTEIN"/>
    <property type="match status" value="1"/>
</dbReference>
<evidence type="ECO:0000256" key="1">
    <source>
        <dbReference type="ARBA" id="ARBA00022857"/>
    </source>
</evidence>
<evidence type="ECO:0000259" key="3">
    <source>
        <dbReference type="SMART" id="SM00829"/>
    </source>
</evidence>
<organism evidence="4 5">
    <name type="scientific">Sinobacterium norvegicum</name>
    <dbReference type="NCBI Taxonomy" id="1641715"/>
    <lineage>
        <taxon>Bacteria</taxon>
        <taxon>Pseudomonadati</taxon>
        <taxon>Pseudomonadota</taxon>
        <taxon>Gammaproteobacteria</taxon>
        <taxon>Cellvibrionales</taxon>
        <taxon>Spongiibacteraceae</taxon>
        <taxon>Sinobacterium</taxon>
    </lineage>
</organism>
<keyword evidence="5" id="KW-1185">Reference proteome</keyword>
<dbReference type="InterPro" id="IPR013149">
    <property type="entry name" value="ADH-like_C"/>
</dbReference>
<dbReference type="PANTHER" id="PTHR48106">
    <property type="entry name" value="QUINONE OXIDOREDUCTASE PIG3-RELATED"/>
    <property type="match status" value="1"/>
</dbReference>
<keyword evidence="4" id="KW-0808">Transferase</keyword>
<dbReference type="Pfam" id="PF08240">
    <property type="entry name" value="ADH_N"/>
    <property type="match status" value="1"/>
</dbReference>
<feature type="domain" description="Enoyl reductase (ER)" evidence="3">
    <location>
        <begin position="10"/>
        <end position="323"/>
    </location>
</feature>
<dbReference type="SUPFAM" id="SSF51735">
    <property type="entry name" value="NAD(P)-binding Rossmann-fold domains"/>
    <property type="match status" value="1"/>
</dbReference>
<keyword evidence="2" id="KW-0560">Oxidoreductase</keyword>
<evidence type="ECO:0000256" key="2">
    <source>
        <dbReference type="ARBA" id="ARBA00023002"/>
    </source>
</evidence>
<dbReference type="Gene3D" id="3.40.50.720">
    <property type="entry name" value="NAD(P)-binding Rossmann-like Domain"/>
    <property type="match status" value="1"/>
</dbReference>
<evidence type="ECO:0000313" key="5">
    <source>
        <dbReference type="Proteomes" id="UP000838100"/>
    </source>
</evidence>
<evidence type="ECO:0000313" key="4">
    <source>
        <dbReference type="EMBL" id="CAH0990099.1"/>
    </source>
</evidence>
<accession>A0ABN8EGD8</accession>
<sequence>MKAIVCEGAGQANIMRWRDVNKLAEPGENQVIIAVAAAGVNRPDVFQRMGLYPPPLGESEVLGLEISGQVVAVGRGVEWPALGDQVCALVGGGGYAQYCLATADHCMPIPSGIGVEHAAALPETVLTVWHNVFQRGNLQPGQTLLVHGGCSGIGLAAIQLALAKGAKVITTVGGDTKRQFCQQLGAEAIDYQRTDFVERVGELTQGRGVDVVLDMVGGDYIERNIQAAAFDSTIVSIAFLRGASVTVNMMPIMLKRINLTGSTLRARDGLFKAALCREVVAQCWPIIARGDFKIVVDSEFAMAEAVQAHERMESNGHIGKIVLLT</sequence>
<dbReference type="Proteomes" id="UP000838100">
    <property type="component" value="Unassembled WGS sequence"/>
</dbReference>
<dbReference type="SMART" id="SM00829">
    <property type="entry name" value="PKS_ER"/>
    <property type="match status" value="1"/>
</dbReference>
<dbReference type="EC" id="2.3.1.41" evidence="4"/>
<dbReference type="InterPro" id="IPR020843">
    <property type="entry name" value="ER"/>
</dbReference>
<reference evidence="4" key="1">
    <citation type="submission" date="2021-12" db="EMBL/GenBank/DDBJ databases">
        <authorList>
            <person name="Rodrigo-Torres L."/>
            <person name="Arahal R. D."/>
            <person name="Lucena T."/>
        </authorList>
    </citation>
    <scope>NUCLEOTIDE SEQUENCE</scope>
    <source>
        <strain evidence="4">CECT 8267</strain>
    </source>
</reference>